<gene>
    <name evidence="2" type="ORF">Trco_001241</name>
</gene>
<accession>A0A9P8QTL1</accession>
<evidence type="ECO:0000256" key="1">
    <source>
        <dbReference type="SAM" id="MobiDB-lite"/>
    </source>
</evidence>
<evidence type="ECO:0000313" key="3">
    <source>
        <dbReference type="Proteomes" id="UP000827724"/>
    </source>
</evidence>
<feature type="compositionally biased region" description="Acidic residues" evidence="1">
    <location>
        <begin position="38"/>
        <end position="59"/>
    </location>
</feature>
<sequence>MATGLPGRGNGTFARAAASDPGRLEYSTGGREKRAMEVFDDDDEEEEEEGEEEEEEEEEKGGCMW</sequence>
<evidence type="ECO:0000313" key="2">
    <source>
        <dbReference type="EMBL" id="KAH6611221.1"/>
    </source>
</evidence>
<feature type="region of interest" description="Disordered" evidence="1">
    <location>
        <begin position="1"/>
        <end position="65"/>
    </location>
</feature>
<comment type="caution">
    <text evidence="2">The sequence shown here is derived from an EMBL/GenBank/DDBJ whole genome shotgun (WGS) entry which is preliminary data.</text>
</comment>
<proteinExistence type="predicted"/>
<dbReference type="EMBL" id="JAIWOZ010000001">
    <property type="protein sequence ID" value="KAH6611221.1"/>
    <property type="molecule type" value="Genomic_DNA"/>
</dbReference>
<protein>
    <submittedName>
        <fullName evidence="2">Uncharacterized protein</fullName>
    </submittedName>
</protein>
<keyword evidence="3" id="KW-1185">Reference proteome</keyword>
<dbReference type="Proteomes" id="UP000827724">
    <property type="component" value="Unassembled WGS sequence"/>
</dbReference>
<reference evidence="2" key="1">
    <citation type="submission" date="2021-08" db="EMBL/GenBank/DDBJ databases">
        <title>Chromosome-Level Trichoderma cornu-damae using Hi-C Data.</title>
        <authorList>
            <person name="Kim C.S."/>
        </authorList>
    </citation>
    <scope>NUCLEOTIDE SEQUENCE</scope>
    <source>
        <strain evidence="2">KA19-0412C</strain>
    </source>
</reference>
<dbReference type="AlphaFoldDB" id="A0A9P8QTL1"/>
<organism evidence="2 3">
    <name type="scientific">Trichoderma cornu-damae</name>
    <dbReference type="NCBI Taxonomy" id="654480"/>
    <lineage>
        <taxon>Eukaryota</taxon>
        <taxon>Fungi</taxon>
        <taxon>Dikarya</taxon>
        <taxon>Ascomycota</taxon>
        <taxon>Pezizomycotina</taxon>
        <taxon>Sordariomycetes</taxon>
        <taxon>Hypocreomycetidae</taxon>
        <taxon>Hypocreales</taxon>
        <taxon>Hypocreaceae</taxon>
        <taxon>Trichoderma</taxon>
    </lineage>
</organism>
<name>A0A9P8QTL1_9HYPO</name>
<feature type="compositionally biased region" description="Gly residues" evidence="1">
    <location>
        <begin position="1"/>
        <end position="10"/>
    </location>
</feature>